<dbReference type="GO" id="GO:0070646">
    <property type="term" value="P:protein modification by small protein removal"/>
    <property type="evidence" value="ECO:0007669"/>
    <property type="project" value="TreeGrafter"/>
</dbReference>
<dbReference type="Proteomes" id="UP001445335">
    <property type="component" value="Unassembled WGS sequence"/>
</dbReference>
<evidence type="ECO:0000313" key="8">
    <source>
        <dbReference type="Proteomes" id="UP001445335"/>
    </source>
</evidence>
<proteinExistence type="inferred from homology"/>
<keyword evidence="3" id="KW-0378">Hydrolase</keyword>
<evidence type="ECO:0000256" key="2">
    <source>
        <dbReference type="ARBA" id="ARBA00022670"/>
    </source>
</evidence>
<evidence type="ECO:0000259" key="6">
    <source>
        <dbReference type="PROSITE" id="PS51858"/>
    </source>
</evidence>
<feature type="coiled-coil region" evidence="4">
    <location>
        <begin position="143"/>
        <end position="184"/>
    </location>
</feature>
<name>A0AAW1QXA8_9CHLO</name>
<comment type="similarity">
    <text evidence="1">Belongs to the DeSI family.</text>
</comment>
<dbReference type="InterPro" id="IPR008580">
    <property type="entry name" value="PPPDE_dom"/>
</dbReference>
<dbReference type="InterPro" id="IPR042266">
    <property type="entry name" value="PPPDE_sf"/>
</dbReference>
<dbReference type="Gene3D" id="3.90.1720.30">
    <property type="entry name" value="PPPDE domains"/>
    <property type="match status" value="1"/>
</dbReference>
<evidence type="ECO:0000313" key="7">
    <source>
        <dbReference type="EMBL" id="KAK9826091.1"/>
    </source>
</evidence>
<keyword evidence="2" id="KW-0645">Protease</keyword>
<dbReference type="CDD" id="cd14686">
    <property type="entry name" value="bZIP"/>
    <property type="match status" value="1"/>
</dbReference>
<dbReference type="SMART" id="SM01179">
    <property type="entry name" value="DUF862"/>
    <property type="match status" value="1"/>
</dbReference>
<reference evidence="7 8" key="1">
    <citation type="journal article" date="2024" name="Nat. Commun.">
        <title>Phylogenomics reveals the evolutionary origins of lichenization in chlorophyte algae.</title>
        <authorList>
            <person name="Puginier C."/>
            <person name="Libourel C."/>
            <person name="Otte J."/>
            <person name="Skaloud P."/>
            <person name="Haon M."/>
            <person name="Grisel S."/>
            <person name="Petersen M."/>
            <person name="Berrin J.G."/>
            <person name="Delaux P.M."/>
            <person name="Dal Grande F."/>
            <person name="Keller J."/>
        </authorList>
    </citation>
    <scope>NUCLEOTIDE SEQUENCE [LARGE SCALE GENOMIC DNA]</scope>
    <source>
        <strain evidence="7 8">SAG 245.80</strain>
    </source>
</reference>
<dbReference type="GO" id="GO:0008233">
    <property type="term" value="F:peptidase activity"/>
    <property type="evidence" value="ECO:0007669"/>
    <property type="project" value="UniProtKB-KW"/>
</dbReference>
<feature type="compositionally biased region" description="Polar residues" evidence="5">
    <location>
        <begin position="533"/>
        <end position="546"/>
    </location>
</feature>
<dbReference type="GO" id="GO:0006508">
    <property type="term" value="P:proteolysis"/>
    <property type="evidence" value="ECO:0007669"/>
    <property type="project" value="UniProtKB-KW"/>
</dbReference>
<evidence type="ECO:0000256" key="1">
    <source>
        <dbReference type="ARBA" id="ARBA00008140"/>
    </source>
</evidence>
<organism evidence="7 8">
    <name type="scientific">Elliptochloris bilobata</name>
    <dbReference type="NCBI Taxonomy" id="381761"/>
    <lineage>
        <taxon>Eukaryota</taxon>
        <taxon>Viridiplantae</taxon>
        <taxon>Chlorophyta</taxon>
        <taxon>core chlorophytes</taxon>
        <taxon>Trebouxiophyceae</taxon>
        <taxon>Trebouxiophyceae incertae sedis</taxon>
        <taxon>Elliptochloris clade</taxon>
        <taxon>Elliptochloris</taxon>
    </lineage>
</organism>
<feature type="region of interest" description="Disordered" evidence="5">
    <location>
        <begin position="494"/>
        <end position="546"/>
    </location>
</feature>
<evidence type="ECO:0000256" key="4">
    <source>
        <dbReference type="SAM" id="Coils"/>
    </source>
</evidence>
<dbReference type="PANTHER" id="PTHR12378:SF7">
    <property type="entry name" value="DESUMOYLATING ISOPEPTIDASE 1"/>
    <property type="match status" value="1"/>
</dbReference>
<protein>
    <recommendedName>
        <fullName evidence="6">PPPDE domain-containing protein</fullName>
    </recommendedName>
</protein>
<sequence>MADDGEEVLLYVYDLSNGLARLMSQNLLGKQIDGVWHTSVVVGHEEVYFGQGIQKSVPGATPHGQPVQVISLGSTFVPHELREEFLAGLSSSDFAAHTYDLFRHNCNTFSAAFAEFLTGNSIPEHILALPAEEKSKRAQKRYRERKKAQTEDYKRQIEELTARLSNMSAEKANLESRNTLLEKVVRLKGDGTMPQQSLQALGLGGEPRGDAQANYLMYAATFLDKVYPGRGMSSSLRMEHIKNMGASDFYKVWKDCISRLTHLLLEGGEEPDTEAHRALVELIESNRWTVLSMATHDSRKLMALTMAVKSISVSQAGPPPAGHHEAVLATLNLSEEQKQRLLDARRALINRVEGIVSERRALVEALRGSLPRDAAGLRQVPGRRPLQEALGAAERLAENLRRDHEVAWGFTSTFTKTVLTPVQEARCLVGSYPYHPDVLAYSTAIARELGDPCAHAPALHPDAPLELAGAGQNPGAGAACNAARMAASAGYSAGVSSQGMAPSPGYPGVNPSEGMAPPAGYPGGNPGQGMAVQGNTISTGGDRTGW</sequence>
<keyword evidence="8" id="KW-1185">Reference proteome</keyword>
<evidence type="ECO:0000256" key="5">
    <source>
        <dbReference type="SAM" id="MobiDB-lite"/>
    </source>
</evidence>
<dbReference type="Pfam" id="PF05903">
    <property type="entry name" value="Peptidase_C97"/>
    <property type="match status" value="1"/>
</dbReference>
<comment type="caution">
    <text evidence="7">The sequence shown here is derived from an EMBL/GenBank/DDBJ whole genome shotgun (WGS) entry which is preliminary data.</text>
</comment>
<evidence type="ECO:0000256" key="3">
    <source>
        <dbReference type="ARBA" id="ARBA00022801"/>
    </source>
</evidence>
<dbReference type="PROSITE" id="PS51858">
    <property type="entry name" value="PPPDE"/>
    <property type="match status" value="1"/>
</dbReference>
<keyword evidence="4" id="KW-0175">Coiled coil</keyword>
<dbReference type="EMBL" id="JALJOU010000068">
    <property type="protein sequence ID" value="KAK9826091.1"/>
    <property type="molecule type" value="Genomic_DNA"/>
</dbReference>
<dbReference type="PANTHER" id="PTHR12378">
    <property type="entry name" value="DESUMOYLATING ISOPEPTIDASE"/>
    <property type="match status" value="1"/>
</dbReference>
<feature type="domain" description="PPPDE" evidence="6">
    <location>
        <begin position="6"/>
        <end position="135"/>
    </location>
</feature>
<accession>A0AAW1QXA8</accession>
<gene>
    <name evidence="7" type="ORF">WJX81_001518</name>
</gene>
<dbReference type="AlphaFoldDB" id="A0AAW1QXA8"/>